<keyword evidence="3" id="KW-1003">Cell membrane</keyword>
<dbReference type="PANTHER" id="PTHR33452">
    <property type="entry name" value="OXIDOREDUCTASE CATD-RELATED"/>
    <property type="match status" value="1"/>
</dbReference>
<evidence type="ECO:0000256" key="1">
    <source>
        <dbReference type="ARBA" id="ARBA00004651"/>
    </source>
</evidence>
<dbReference type="AlphaFoldDB" id="A0A7W7QTW2"/>
<comment type="subcellular location">
    <subcellularLocation>
        <location evidence="1">Cell membrane</location>
        <topology evidence="1">Multi-pass membrane protein</topology>
    </subcellularLocation>
</comment>
<keyword evidence="6 7" id="KW-0472">Membrane</keyword>
<evidence type="ECO:0000256" key="6">
    <source>
        <dbReference type="ARBA" id="ARBA00023136"/>
    </source>
</evidence>
<keyword evidence="9" id="KW-1185">Reference proteome</keyword>
<feature type="transmembrane region" description="Helical" evidence="7">
    <location>
        <begin position="105"/>
        <end position="125"/>
    </location>
</feature>
<gene>
    <name evidence="8" type="ORF">FHS44_006796</name>
</gene>
<evidence type="ECO:0000313" key="9">
    <source>
        <dbReference type="Proteomes" id="UP000552644"/>
    </source>
</evidence>
<comment type="similarity">
    <text evidence="2">Belongs to the DoxX family.</text>
</comment>
<keyword evidence="4 7" id="KW-0812">Transmembrane</keyword>
<accession>A0A7W7QTW2</accession>
<dbReference type="Proteomes" id="UP000552644">
    <property type="component" value="Unassembled WGS sequence"/>
</dbReference>
<comment type="caution">
    <text evidence="8">The sequence shown here is derived from an EMBL/GenBank/DDBJ whole genome shotgun (WGS) entry which is preliminary data.</text>
</comment>
<dbReference type="InterPro" id="IPR051907">
    <property type="entry name" value="DoxX-like_oxidoreductase"/>
</dbReference>
<evidence type="ECO:0000256" key="3">
    <source>
        <dbReference type="ARBA" id="ARBA00022475"/>
    </source>
</evidence>
<keyword evidence="5 7" id="KW-1133">Transmembrane helix</keyword>
<dbReference type="Pfam" id="PF07681">
    <property type="entry name" value="DoxX"/>
    <property type="match status" value="1"/>
</dbReference>
<dbReference type="RefSeq" id="WP_184722216.1">
    <property type="nucleotide sequence ID" value="NZ_JACHJP010000010.1"/>
</dbReference>
<evidence type="ECO:0000256" key="4">
    <source>
        <dbReference type="ARBA" id="ARBA00022692"/>
    </source>
</evidence>
<proteinExistence type="inferred from homology"/>
<dbReference type="PANTHER" id="PTHR33452:SF4">
    <property type="entry name" value="BLL4328 PROTEIN"/>
    <property type="match status" value="1"/>
</dbReference>
<dbReference type="EMBL" id="JACHJP010000010">
    <property type="protein sequence ID" value="MBB4919653.1"/>
    <property type="molecule type" value="Genomic_DNA"/>
</dbReference>
<feature type="transmembrane region" description="Helical" evidence="7">
    <location>
        <begin position="47"/>
        <end position="64"/>
    </location>
</feature>
<evidence type="ECO:0000313" key="8">
    <source>
        <dbReference type="EMBL" id="MBB4919653.1"/>
    </source>
</evidence>
<dbReference type="GO" id="GO:0005886">
    <property type="term" value="C:plasma membrane"/>
    <property type="evidence" value="ECO:0007669"/>
    <property type="project" value="UniProtKB-SubCell"/>
</dbReference>
<dbReference type="InterPro" id="IPR032808">
    <property type="entry name" value="DoxX"/>
</dbReference>
<organism evidence="8 9">
    <name type="scientific">Streptosporangium saharense</name>
    <dbReference type="NCBI Taxonomy" id="1706840"/>
    <lineage>
        <taxon>Bacteria</taxon>
        <taxon>Bacillati</taxon>
        <taxon>Actinomycetota</taxon>
        <taxon>Actinomycetes</taxon>
        <taxon>Streptosporangiales</taxon>
        <taxon>Streptosporangiaceae</taxon>
        <taxon>Streptosporangium</taxon>
    </lineage>
</organism>
<feature type="transmembrane region" description="Helical" evidence="7">
    <location>
        <begin position="69"/>
        <end position="85"/>
    </location>
</feature>
<feature type="transmembrane region" description="Helical" evidence="7">
    <location>
        <begin position="12"/>
        <end position="35"/>
    </location>
</feature>
<evidence type="ECO:0000256" key="2">
    <source>
        <dbReference type="ARBA" id="ARBA00006679"/>
    </source>
</evidence>
<evidence type="ECO:0000256" key="7">
    <source>
        <dbReference type="SAM" id="Phobius"/>
    </source>
</evidence>
<sequence>MKFIESARPYVLALFRIVVGLLFACNGAAKIFGVLGGGAMPFGSWPGWYAGVIELVGGVLVMLGLGTRIAALVCSGEMAYAYFVVHQPKALWPIQNDGELSALYSWAFLLIAVMGPGAWALDAISARARDRERPRPQEPSENNPLTTH</sequence>
<name>A0A7W7QTW2_9ACTN</name>
<evidence type="ECO:0000256" key="5">
    <source>
        <dbReference type="ARBA" id="ARBA00022989"/>
    </source>
</evidence>
<protein>
    <submittedName>
        <fullName evidence="8">Putative oxidoreductase</fullName>
    </submittedName>
</protein>
<reference evidence="8 9" key="1">
    <citation type="submission" date="2020-08" db="EMBL/GenBank/DDBJ databases">
        <title>Genomic Encyclopedia of Type Strains, Phase III (KMG-III): the genomes of soil and plant-associated and newly described type strains.</title>
        <authorList>
            <person name="Whitman W."/>
        </authorList>
    </citation>
    <scope>NUCLEOTIDE SEQUENCE [LARGE SCALE GENOMIC DNA]</scope>
    <source>
        <strain evidence="8 9">CECT 8840</strain>
    </source>
</reference>